<evidence type="ECO:0000313" key="2">
    <source>
        <dbReference type="Proteomes" id="UP000502407"/>
    </source>
</evidence>
<dbReference type="EMBL" id="MT104465">
    <property type="protein sequence ID" value="QJD54639.1"/>
    <property type="molecule type" value="Genomic_DNA"/>
</dbReference>
<evidence type="ECO:0000313" key="1">
    <source>
        <dbReference type="EMBL" id="QJD54639.1"/>
    </source>
</evidence>
<name>A0A6M3TA49_9CAUD</name>
<protein>
    <submittedName>
        <fullName evidence="1">Putative Rz-like lysis protein</fullName>
    </submittedName>
</protein>
<proteinExistence type="predicted"/>
<keyword evidence="2" id="KW-1185">Reference proteome</keyword>
<reference evidence="1 2" key="1">
    <citation type="journal article" date="2020" name="Microb. Biotechnol.">
        <title>Phage biocontrol to combat Pseudomonas syringae pathogens causing disease in cherry.</title>
        <authorList>
            <person name="Rabiey M."/>
            <person name="Roy S.R."/>
            <person name="Holtappels D."/>
            <person name="Franceschetti L."/>
            <person name="Quilty B.J."/>
            <person name="Creeth R."/>
            <person name="Sundin G.W."/>
            <person name="Wagemans J."/>
            <person name="Lavigne R."/>
            <person name="Jackson R.W."/>
        </authorList>
    </citation>
    <scope>NUCLEOTIDE SEQUENCE [LARGE SCALE GENOMIC DNA]</scope>
</reference>
<dbReference type="Proteomes" id="UP000502407">
    <property type="component" value="Segment"/>
</dbReference>
<gene>
    <name evidence="1" type="ORF">PssvBMR1_gp46</name>
</gene>
<accession>A0A6M3TA49</accession>
<sequence length="156" mass="16829">MLNLKEFVMWGFLVLAGVGLVYCKGHSDATDSLTLKQKTEQLVAARQLEVERETTQRTLAELSLNWKKQLDQTSSAAAGVVADLKSRNISLSIAAADGVVCRTLGGSGSVINGRVPIRDTDGQFLIGEAKRADLTIRTLQGVIRTLQGGSNEKTDR</sequence>
<organism evidence="1 2">
    <name type="scientific">Pseudomonas phage MR1</name>
    <dbReference type="NCBI Taxonomy" id="2711169"/>
    <lineage>
        <taxon>Viruses</taxon>
        <taxon>Duplodnaviria</taxon>
        <taxon>Heunggongvirae</taxon>
        <taxon>Uroviricota</taxon>
        <taxon>Caudoviricetes</taxon>
        <taxon>Autographivirales</taxon>
        <taxon>Autotranscriptaviridae</taxon>
        <taxon>Studiervirinae</taxon>
        <taxon>Hennigervirus</taxon>
        <taxon>Hennigervirus MR1</taxon>
    </lineage>
</organism>